<dbReference type="SUPFAM" id="SSF50998">
    <property type="entry name" value="Quinoprotein alcohol dehydrogenase-like"/>
    <property type="match status" value="1"/>
</dbReference>
<dbReference type="InterPro" id="IPR002372">
    <property type="entry name" value="PQQ_rpt_dom"/>
</dbReference>
<dbReference type="OrthoDB" id="5173551at2"/>
<name>A0A1G6GG12_9GAMM</name>
<dbReference type="PROSITE" id="PS51257">
    <property type="entry name" value="PROKAR_LIPOPROTEIN"/>
    <property type="match status" value="1"/>
</dbReference>
<dbReference type="NCBIfam" id="TIGR03300">
    <property type="entry name" value="assembly_YfgL"/>
    <property type="match status" value="1"/>
</dbReference>
<dbReference type="Gene3D" id="2.130.10.10">
    <property type="entry name" value="YVTN repeat-like/Quinoprotein amine dehydrogenase"/>
    <property type="match status" value="1"/>
</dbReference>
<comment type="subcellular location">
    <subcellularLocation>
        <location evidence="4">Cell outer membrane</location>
        <topology evidence="4">Lipid-anchor</topology>
    </subcellularLocation>
</comment>
<keyword evidence="3 4" id="KW-0998">Cell outer membrane</keyword>
<keyword evidence="2 4" id="KW-0472">Membrane</keyword>
<dbReference type="GO" id="GO:0051205">
    <property type="term" value="P:protein insertion into membrane"/>
    <property type="evidence" value="ECO:0007669"/>
    <property type="project" value="UniProtKB-UniRule"/>
</dbReference>
<reference evidence="7" key="1">
    <citation type="submission" date="2016-09" db="EMBL/GenBank/DDBJ databases">
        <authorList>
            <person name="Varghese N."/>
            <person name="Submissions S."/>
        </authorList>
    </citation>
    <scope>NUCLEOTIDE SEQUENCE [LARGE SCALE GENOMIC DNA]</scope>
    <source>
        <strain evidence="7">ANC 4422</strain>
    </source>
</reference>
<keyword evidence="1 4" id="KW-0732">Signal</keyword>
<dbReference type="PANTHER" id="PTHR34512:SF30">
    <property type="entry name" value="OUTER MEMBRANE PROTEIN ASSEMBLY FACTOR BAMB"/>
    <property type="match status" value="1"/>
</dbReference>
<dbReference type="HAMAP" id="MF_00923">
    <property type="entry name" value="OM_assembly_BamB"/>
    <property type="match status" value="1"/>
</dbReference>
<sequence length="384" mass="41845">MHKKFKIPFALTILAVALVGCSSNKPKVEKIKPSPLPKLVQAKNLQQVFSQHISATNKKDPLRLQMAVDQGVIYFIDPKKGTVDAFQGNKQVWSSQIYKKGTLSAGLEVGQGVVVAGNQKGELFALEQSTGKVLWQAQLSGPIITPSHIQLGRVITVTNDGNVYAHDAATGQQLWTYKLPNVALSLRGQATPVQLDPNNVLIATANSYVYGIDVVSGVPRLQRRVSVAEGRTDIQRVNDIDGDPVMMGQFMVTTSYQGQVTVTDLQQQQVVWTDNASSNKRPEVTRDAIYITTTDGKVVAYGLLTGQKLWENDQLLHRNLSNPVLLGTDLVVGDFDGALSLIDPVTGKITGRSTTKGEVTSLRVVDNQLYVSTQKGALSVWQNR</sequence>
<dbReference type="GO" id="GO:0009279">
    <property type="term" value="C:cell outer membrane"/>
    <property type="evidence" value="ECO:0007669"/>
    <property type="project" value="UniProtKB-SubCell"/>
</dbReference>
<accession>A0A1G6GG12</accession>
<comment type="similarity">
    <text evidence="4">Belongs to the BamB family.</text>
</comment>
<protein>
    <recommendedName>
        <fullName evidence="4">Outer membrane protein assembly factor BamB</fullName>
    </recommendedName>
</protein>
<gene>
    <name evidence="4" type="primary">bamB</name>
    <name evidence="6" type="ORF">SAMN05421733_10148</name>
</gene>
<dbReference type="InterPro" id="IPR011047">
    <property type="entry name" value="Quinoprotein_ADH-like_sf"/>
</dbReference>
<keyword evidence="7" id="KW-1185">Reference proteome</keyword>
<organism evidence="6 7">
    <name type="scientific">Acinetobacter boissieri</name>
    <dbReference type="NCBI Taxonomy" id="1219383"/>
    <lineage>
        <taxon>Bacteria</taxon>
        <taxon>Pseudomonadati</taxon>
        <taxon>Pseudomonadota</taxon>
        <taxon>Gammaproteobacteria</taxon>
        <taxon>Moraxellales</taxon>
        <taxon>Moraxellaceae</taxon>
        <taxon>Acinetobacter</taxon>
    </lineage>
</organism>
<dbReference type="AlphaFoldDB" id="A0A1G6GG12"/>
<evidence type="ECO:0000313" key="7">
    <source>
        <dbReference type="Proteomes" id="UP000242501"/>
    </source>
</evidence>
<evidence type="ECO:0000259" key="5">
    <source>
        <dbReference type="Pfam" id="PF13360"/>
    </source>
</evidence>
<feature type="domain" description="Pyrrolo-quinoline quinone repeat" evidence="5">
    <location>
        <begin position="80"/>
        <end position="311"/>
    </location>
</feature>
<dbReference type="InterPro" id="IPR017687">
    <property type="entry name" value="BamB"/>
</dbReference>
<dbReference type="STRING" id="1219383.SAMN05421733_10148"/>
<dbReference type="InterPro" id="IPR018391">
    <property type="entry name" value="PQQ_b-propeller_rpt"/>
</dbReference>
<evidence type="ECO:0000256" key="3">
    <source>
        <dbReference type="ARBA" id="ARBA00023237"/>
    </source>
</evidence>
<dbReference type="Proteomes" id="UP000242501">
    <property type="component" value="Unassembled WGS sequence"/>
</dbReference>
<evidence type="ECO:0000313" key="6">
    <source>
        <dbReference type="EMBL" id="SDB80962.1"/>
    </source>
</evidence>
<dbReference type="InterPro" id="IPR015943">
    <property type="entry name" value="WD40/YVTN_repeat-like_dom_sf"/>
</dbReference>
<dbReference type="RefSeq" id="WP_092746325.1">
    <property type="nucleotide sequence ID" value="NZ_FMYL01000001.1"/>
</dbReference>
<proteinExistence type="inferred from homology"/>
<keyword evidence="4" id="KW-0449">Lipoprotein</keyword>
<dbReference type="SMART" id="SM00564">
    <property type="entry name" value="PQQ"/>
    <property type="match status" value="5"/>
</dbReference>
<dbReference type="Pfam" id="PF13360">
    <property type="entry name" value="PQQ_2"/>
    <property type="match status" value="1"/>
</dbReference>
<evidence type="ECO:0000256" key="4">
    <source>
        <dbReference type="HAMAP-Rule" id="MF_00923"/>
    </source>
</evidence>
<keyword evidence="4" id="KW-0564">Palmitate</keyword>
<comment type="function">
    <text evidence="4">Part of the outer membrane protein assembly complex, which is involved in assembly and insertion of beta-barrel proteins into the outer membrane.</text>
</comment>
<dbReference type="EMBL" id="FMYL01000001">
    <property type="protein sequence ID" value="SDB80962.1"/>
    <property type="molecule type" value="Genomic_DNA"/>
</dbReference>
<dbReference type="GO" id="GO:0043165">
    <property type="term" value="P:Gram-negative-bacterium-type cell outer membrane assembly"/>
    <property type="evidence" value="ECO:0007669"/>
    <property type="project" value="UniProtKB-UniRule"/>
</dbReference>
<dbReference type="PANTHER" id="PTHR34512">
    <property type="entry name" value="CELL SURFACE PROTEIN"/>
    <property type="match status" value="1"/>
</dbReference>
<evidence type="ECO:0000256" key="1">
    <source>
        <dbReference type="ARBA" id="ARBA00022729"/>
    </source>
</evidence>
<evidence type="ECO:0000256" key="2">
    <source>
        <dbReference type="ARBA" id="ARBA00023136"/>
    </source>
</evidence>
<comment type="subunit">
    <text evidence="4">Part of the Bam complex.</text>
</comment>